<feature type="compositionally biased region" description="Polar residues" evidence="1">
    <location>
        <begin position="1"/>
        <end position="12"/>
    </location>
</feature>
<accession>A0A0A9A554</accession>
<reference evidence="2" key="2">
    <citation type="journal article" date="2015" name="Data Brief">
        <title>Shoot transcriptome of the giant reed, Arundo donax.</title>
        <authorList>
            <person name="Barrero R.A."/>
            <person name="Guerrero F.D."/>
            <person name="Moolhuijzen P."/>
            <person name="Goolsby J.A."/>
            <person name="Tidwell J."/>
            <person name="Bellgard S.E."/>
            <person name="Bellgard M.I."/>
        </authorList>
    </citation>
    <scope>NUCLEOTIDE SEQUENCE</scope>
    <source>
        <tissue evidence="2">Shoot tissue taken approximately 20 cm above the soil surface</tissue>
    </source>
</reference>
<protein>
    <submittedName>
        <fullName evidence="2">Uncharacterized protein</fullName>
    </submittedName>
</protein>
<reference evidence="2" key="1">
    <citation type="submission" date="2014-09" db="EMBL/GenBank/DDBJ databases">
        <authorList>
            <person name="Magalhaes I.L.F."/>
            <person name="Oliveira U."/>
            <person name="Santos F.R."/>
            <person name="Vidigal T.H.D.A."/>
            <person name="Brescovit A.D."/>
            <person name="Santos A.J."/>
        </authorList>
    </citation>
    <scope>NUCLEOTIDE SEQUENCE</scope>
    <source>
        <tissue evidence="2">Shoot tissue taken approximately 20 cm above the soil surface</tissue>
    </source>
</reference>
<feature type="region of interest" description="Disordered" evidence="1">
    <location>
        <begin position="1"/>
        <end position="24"/>
    </location>
</feature>
<name>A0A0A9A554_ARUDO</name>
<dbReference type="AlphaFoldDB" id="A0A0A9A554"/>
<evidence type="ECO:0000313" key="2">
    <source>
        <dbReference type="EMBL" id="JAD45063.1"/>
    </source>
</evidence>
<proteinExistence type="predicted"/>
<sequence length="24" mass="2528">MQQGSNPESNSSHCKRLARAASPA</sequence>
<organism evidence="2">
    <name type="scientific">Arundo donax</name>
    <name type="common">Giant reed</name>
    <name type="synonym">Donax arundinaceus</name>
    <dbReference type="NCBI Taxonomy" id="35708"/>
    <lineage>
        <taxon>Eukaryota</taxon>
        <taxon>Viridiplantae</taxon>
        <taxon>Streptophyta</taxon>
        <taxon>Embryophyta</taxon>
        <taxon>Tracheophyta</taxon>
        <taxon>Spermatophyta</taxon>
        <taxon>Magnoliopsida</taxon>
        <taxon>Liliopsida</taxon>
        <taxon>Poales</taxon>
        <taxon>Poaceae</taxon>
        <taxon>PACMAD clade</taxon>
        <taxon>Arundinoideae</taxon>
        <taxon>Arundineae</taxon>
        <taxon>Arundo</taxon>
    </lineage>
</organism>
<dbReference type="EMBL" id="GBRH01252832">
    <property type="protein sequence ID" value="JAD45063.1"/>
    <property type="molecule type" value="Transcribed_RNA"/>
</dbReference>
<evidence type="ECO:0000256" key="1">
    <source>
        <dbReference type="SAM" id="MobiDB-lite"/>
    </source>
</evidence>